<reference evidence="4" key="1">
    <citation type="submission" date="2024-04" db="EMBL/GenBank/DDBJ databases">
        <authorList>
            <person name="Shaw F."/>
            <person name="Minotto A."/>
        </authorList>
    </citation>
    <scope>NUCLEOTIDE SEQUENCE [LARGE SCALE GENOMIC DNA]</scope>
</reference>
<dbReference type="PANTHER" id="PTHR42820">
    <property type="entry name" value="SHORT-CHAIN DEHYDROGENASE REDUCTASE"/>
    <property type="match status" value="1"/>
</dbReference>
<evidence type="ECO:0000256" key="2">
    <source>
        <dbReference type="RuleBase" id="RU000363"/>
    </source>
</evidence>
<evidence type="ECO:0000313" key="3">
    <source>
        <dbReference type="EMBL" id="CAL1713686.1"/>
    </source>
</evidence>
<comment type="similarity">
    <text evidence="2">Belongs to the short-chain dehydrogenases/reductases (SDR) family.</text>
</comment>
<dbReference type="Proteomes" id="UP001497453">
    <property type="component" value="Chromosome 7"/>
</dbReference>
<dbReference type="PRINTS" id="PR00080">
    <property type="entry name" value="SDRFAMILY"/>
</dbReference>
<proteinExistence type="inferred from homology"/>
<dbReference type="PANTHER" id="PTHR42820:SF1">
    <property type="entry name" value="SHORT-CHAIN DEHYDROGENASE_REDUCTASE FAMILY PROTEIN"/>
    <property type="match status" value="1"/>
</dbReference>
<keyword evidence="4" id="KW-1185">Reference proteome</keyword>
<dbReference type="SUPFAM" id="SSF51735">
    <property type="entry name" value="NAD(P)-binding Rossmann-fold domains"/>
    <property type="match status" value="1"/>
</dbReference>
<dbReference type="InterPro" id="IPR036291">
    <property type="entry name" value="NAD(P)-bd_dom_sf"/>
</dbReference>
<gene>
    <name evidence="3" type="ORF">GFSPODELE1_LOCUS9424</name>
</gene>
<name>A0ABP1E0X7_9APHY</name>
<dbReference type="Gene3D" id="3.40.50.720">
    <property type="entry name" value="NAD(P)-binding Rossmann-like Domain"/>
    <property type="match status" value="1"/>
</dbReference>
<accession>A0ABP1E0X7</accession>
<evidence type="ECO:0000256" key="1">
    <source>
        <dbReference type="ARBA" id="ARBA00022857"/>
    </source>
</evidence>
<dbReference type="PRINTS" id="PR00081">
    <property type="entry name" value="GDHRDH"/>
</dbReference>
<dbReference type="InterPro" id="IPR002347">
    <property type="entry name" value="SDR_fam"/>
</dbReference>
<dbReference type="InterPro" id="IPR020904">
    <property type="entry name" value="Sc_DH/Rdtase_CS"/>
</dbReference>
<organism evidence="3 4">
    <name type="scientific">Somion occarium</name>
    <dbReference type="NCBI Taxonomy" id="3059160"/>
    <lineage>
        <taxon>Eukaryota</taxon>
        <taxon>Fungi</taxon>
        <taxon>Dikarya</taxon>
        <taxon>Basidiomycota</taxon>
        <taxon>Agaricomycotina</taxon>
        <taxon>Agaricomycetes</taxon>
        <taxon>Polyporales</taxon>
        <taxon>Cerrenaceae</taxon>
        <taxon>Somion</taxon>
    </lineage>
</organism>
<dbReference type="EMBL" id="OZ037950">
    <property type="protein sequence ID" value="CAL1713686.1"/>
    <property type="molecule type" value="Genomic_DNA"/>
</dbReference>
<evidence type="ECO:0008006" key="5">
    <source>
        <dbReference type="Google" id="ProtNLM"/>
    </source>
</evidence>
<dbReference type="PROSITE" id="PS00061">
    <property type="entry name" value="ADH_SHORT"/>
    <property type="match status" value="1"/>
</dbReference>
<keyword evidence="1" id="KW-0521">NADP</keyword>
<sequence length="265" mass="27784">MDSSSQETLEYLPRVALVTGAARGIGHAIALRLAQDGIDVAVNDIAQQEELLNGVVSEVQSLGRKALPVIADVSDEDQVKGMIAKTVEALGSLDIMIANAGIVGPSTLLELNVADFDRVLAVNTRGAMLCYKYAGLQMVKQARGGRIIAASSVAGKKGYARLSAYSTSKFAIRGLTQSFATELIPHKITVNCYCPGLIKTAMTAHPQDAELGGHGAFTKMAMGHPVTSPDAEPDVVASLVSYICKPEAHFITGQSLVISGGTVMD</sequence>
<dbReference type="Pfam" id="PF00106">
    <property type="entry name" value="adh_short"/>
    <property type="match status" value="1"/>
</dbReference>
<evidence type="ECO:0000313" key="4">
    <source>
        <dbReference type="Proteomes" id="UP001497453"/>
    </source>
</evidence>
<protein>
    <recommendedName>
        <fullName evidence="5">NAD(P)-binding protein</fullName>
    </recommendedName>
</protein>